<keyword evidence="3" id="KW-0173">Coenzyme A biosynthesis</keyword>
<dbReference type="InterPro" id="IPR001977">
    <property type="entry name" value="Depp_CoAkinase"/>
</dbReference>
<comment type="similarity">
    <text evidence="3">Belongs to the CoaE family.</text>
</comment>
<evidence type="ECO:0000256" key="2">
    <source>
        <dbReference type="ARBA" id="ARBA00022840"/>
    </source>
</evidence>
<dbReference type="NCBIfam" id="TIGR00152">
    <property type="entry name" value="dephospho-CoA kinase"/>
    <property type="match status" value="1"/>
</dbReference>
<gene>
    <name evidence="3 5" type="primary">coaE</name>
    <name evidence="5" type="ORF">ACFOZ1_10600</name>
</gene>
<keyword evidence="3" id="KW-0963">Cytoplasm</keyword>
<sequence>MIIGVTGNIASGKSTIVNYIRETYHYPVIDADLVARKVVEPGEKALNQLVQTFGRVILNKDGALNRQHLGQIVFSNQEEREKLNRIVHPAVREQMIKEKECLLNSGHDIIVMDIPLLFENNLQYLVDKTVLVYTNEKIQLIRLMKRNGFTEQEAKSRMNAQLSPQKKKELADAIIDNSNTIDDSKKQVDVLFRKWELI</sequence>
<dbReference type="CDD" id="cd02022">
    <property type="entry name" value="DPCK"/>
    <property type="match status" value="1"/>
</dbReference>
<evidence type="ECO:0000313" key="6">
    <source>
        <dbReference type="Proteomes" id="UP001595880"/>
    </source>
</evidence>
<dbReference type="RefSeq" id="WP_390199139.1">
    <property type="nucleotide sequence ID" value="NZ_JBHSDV010000003.1"/>
</dbReference>
<organism evidence="5 6">
    <name type="scientific">Gracilibacillus marinus</name>
    <dbReference type="NCBI Taxonomy" id="630535"/>
    <lineage>
        <taxon>Bacteria</taxon>
        <taxon>Bacillati</taxon>
        <taxon>Bacillota</taxon>
        <taxon>Bacilli</taxon>
        <taxon>Bacillales</taxon>
        <taxon>Bacillaceae</taxon>
        <taxon>Gracilibacillus</taxon>
    </lineage>
</organism>
<dbReference type="SUPFAM" id="SSF52540">
    <property type="entry name" value="P-loop containing nucleoside triphosphate hydrolases"/>
    <property type="match status" value="1"/>
</dbReference>
<dbReference type="EC" id="2.7.1.24" evidence="3 4"/>
<proteinExistence type="inferred from homology"/>
<keyword evidence="2 3" id="KW-0067">ATP-binding</keyword>
<comment type="caution">
    <text evidence="5">The sequence shown here is derived from an EMBL/GenBank/DDBJ whole genome shotgun (WGS) entry which is preliminary data.</text>
</comment>
<dbReference type="PANTHER" id="PTHR10695:SF46">
    <property type="entry name" value="BIFUNCTIONAL COENZYME A SYNTHASE-RELATED"/>
    <property type="match status" value="1"/>
</dbReference>
<dbReference type="Gene3D" id="3.40.50.300">
    <property type="entry name" value="P-loop containing nucleotide triphosphate hydrolases"/>
    <property type="match status" value="1"/>
</dbReference>
<evidence type="ECO:0000256" key="4">
    <source>
        <dbReference type="NCBIfam" id="TIGR00152"/>
    </source>
</evidence>
<dbReference type="Proteomes" id="UP001595880">
    <property type="component" value="Unassembled WGS sequence"/>
</dbReference>
<comment type="pathway">
    <text evidence="3">Cofactor biosynthesis; coenzyme A biosynthesis; CoA from (R)-pantothenate: step 5/5.</text>
</comment>
<keyword evidence="3 5" id="KW-0808">Transferase</keyword>
<evidence type="ECO:0000256" key="3">
    <source>
        <dbReference type="HAMAP-Rule" id="MF_00376"/>
    </source>
</evidence>
<evidence type="ECO:0000313" key="5">
    <source>
        <dbReference type="EMBL" id="MFC4388249.1"/>
    </source>
</evidence>
<comment type="catalytic activity">
    <reaction evidence="3">
        <text>3'-dephospho-CoA + ATP = ADP + CoA + H(+)</text>
        <dbReference type="Rhea" id="RHEA:18245"/>
        <dbReference type="ChEBI" id="CHEBI:15378"/>
        <dbReference type="ChEBI" id="CHEBI:30616"/>
        <dbReference type="ChEBI" id="CHEBI:57287"/>
        <dbReference type="ChEBI" id="CHEBI:57328"/>
        <dbReference type="ChEBI" id="CHEBI:456216"/>
        <dbReference type="EC" id="2.7.1.24"/>
    </reaction>
</comment>
<keyword evidence="3 5" id="KW-0418">Kinase</keyword>
<protein>
    <recommendedName>
        <fullName evidence="3 4">Dephospho-CoA kinase</fullName>
        <ecNumber evidence="3 4">2.7.1.24</ecNumber>
    </recommendedName>
    <alternativeName>
        <fullName evidence="3">Dephosphocoenzyme A kinase</fullName>
    </alternativeName>
</protein>
<dbReference type="PROSITE" id="PS51219">
    <property type="entry name" value="DPCK"/>
    <property type="match status" value="1"/>
</dbReference>
<keyword evidence="1 3" id="KW-0547">Nucleotide-binding</keyword>
<dbReference type="PANTHER" id="PTHR10695">
    <property type="entry name" value="DEPHOSPHO-COA KINASE-RELATED"/>
    <property type="match status" value="1"/>
</dbReference>
<name>A0ABV8VX27_9BACI</name>
<comment type="function">
    <text evidence="3">Catalyzes the phosphorylation of the 3'-hydroxyl group of dephosphocoenzyme A to form coenzyme A.</text>
</comment>
<dbReference type="EMBL" id="JBHSDV010000003">
    <property type="protein sequence ID" value="MFC4388249.1"/>
    <property type="molecule type" value="Genomic_DNA"/>
</dbReference>
<dbReference type="HAMAP" id="MF_00376">
    <property type="entry name" value="Dephospho_CoA_kinase"/>
    <property type="match status" value="1"/>
</dbReference>
<dbReference type="InterPro" id="IPR027417">
    <property type="entry name" value="P-loop_NTPase"/>
</dbReference>
<feature type="binding site" evidence="3">
    <location>
        <begin position="10"/>
        <end position="15"/>
    </location>
    <ligand>
        <name>ATP</name>
        <dbReference type="ChEBI" id="CHEBI:30616"/>
    </ligand>
</feature>
<keyword evidence="6" id="KW-1185">Reference proteome</keyword>
<comment type="subcellular location">
    <subcellularLocation>
        <location evidence="3">Cytoplasm</location>
    </subcellularLocation>
</comment>
<dbReference type="GO" id="GO:0004140">
    <property type="term" value="F:dephospho-CoA kinase activity"/>
    <property type="evidence" value="ECO:0007669"/>
    <property type="project" value="UniProtKB-EC"/>
</dbReference>
<accession>A0ABV8VX27</accession>
<reference evidence="6" key="1">
    <citation type="journal article" date="2019" name="Int. J. Syst. Evol. Microbiol.">
        <title>The Global Catalogue of Microorganisms (GCM) 10K type strain sequencing project: providing services to taxonomists for standard genome sequencing and annotation.</title>
        <authorList>
            <consortium name="The Broad Institute Genomics Platform"/>
            <consortium name="The Broad Institute Genome Sequencing Center for Infectious Disease"/>
            <person name="Wu L."/>
            <person name="Ma J."/>
        </authorList>
    </citation>
    <scope>NUCLEOTIDE SEQUENCE [LARGE SCALE GENOMIC DNA]</scope>
    <source>
        <strain evidence="6">KACC 14058</strain>
    </source>
</reference>
<dbReference type="Pfam" id="PF01121">
    <property type="entry name" value="CoaE"/>
    <property type="match status" value="1"/>
</dbReference>
<evidence type="ECO:0000256" key="1">
    <source>
        <dbReference type="ARBA" id="ARBA00022741"/>
    </source>
</evidence>